<dbReference type="EMBL" id="FORF01000004">
    <property type="protein sequence ID" value="SFI62755.1"/>
    <property type="molecule type" value="Genomic_DNA"/>
</dbReference>
<dbReference type="RefSeq" id="WP_210185202.1">
    <property type="nucleotide sequence ID" value="NZ_FORF01000004.1"/>
</dbReference>
<proteinExistence type="predicted"/>
<evidence type="ECO:0000259" key="2">
    <source>
        <dbReference type="Pfam" id="PF09335"/>
    </source>
</evidence>
<evidence type="ECO:0000256" key="1">
    <source>
        <dbReference type="SAM" id="Phobius"/>
    </source>
</evidence>
<feature type="domain" description="VTT" evidence="2">
    <location>
        <begin position="35"/>
        <end position="137"/>
    </location>
</feature>
<dbReference type="PANTHER" id="PTHR42709:SF4">
    <property type="entry name" value="INNER MEMBRANE PROTEIN YQAA"/>
    <property type="match status" value="1"/>
</dbReference>
<organism evidence="3 4">
    <name type="scientific">Aquamicrobium aerolatum DSM 21857</name>
    <dbReference type="NCBI Taxonomy" id="1121003"/>
    <lineage>
        <taxon>Bacteria</taxon>
        <taxon>Pseudomonadati</taxon>
        <taxon>Pseudomonadota</taxon>
        <taxon>Alphaproteobacteria</taxon>
        <taxon>Hyphomicrobiales</taxon>
        <taxon>Phyllobacteriaceae</taxon>
        <taxon>Aerobium</taxon>
    </lineage>
</organism>
<protein>
    <submittedName>
        <fullName evidence="3">Membrane protein YqaA, SNARE-associated domain</fullName>
    </submittedName>
</protein>
<dbReference type="PANTHER" id="PTHR42709">
    <property type="entry name" value="ALKALINE PHOSPHATASE LIKE PROTEIN"/>
    <property type="match status" value="1"/>
</dbReference>
<dbReference type="AlphaFoldDB" id="A0A1I3JS35"/>
<keyword evidence="1" id="KW-1133">Transmembrane helix</keyword>
<keyword evidence="4" id="KW-1185">Reference proteome</keyword>
<dbReference type="InterPro" id="IPR032816">
    <property type="entry name" value="VTT_dom"/>
</dbReference>
<feature type="transmembrane region" description="Helical" evidence="1">
    <location>
        <begin position="44"/>
        <end position="63"/>
    </location>
</feature>
<name>A0A1I3JS35_9HYPH</name>
<sequence>MPDAFPALATLAISAFTSATLLPGTSEAVLVALQLANTAPPWLLIATASFANVAGSCVNWFMGRFMAHYAGRRWFPVSEAQIERAQRWYGRYGWPSLFASWVPVVGDPLTVIAGFLRTPFWLFLGVVAFAKTARYATLIWLMGMV</sequence>
<feature type="transmembrane region" description="Helical" evidence="1">
    <location>
        <begin position="121"/>
        <end position="142"/>
    </location>
</feature>
<dbReference type="InterPro" id="IPR051311">
    <property type="entry name" value="DedA_domain"/>
</dbReference>
<dbReference type="Proteomes" id="UP000242763">
    <property type="component" value="Unassembled WGS sequence"/>
</dbReference>
<feature type="transmembrane region" description="Helical" evidence="1">
    <location>
        <begin position="92"/>
        <end position="115"/>
    </location>
</feature>
<evidence type="ECO:0000313" key="4">
    <source>
        <dbReference type="Proteomes" id="UP000242763"/>
    </source>
</evidence>
<gene>
    <name evidence="3" type="ORF">SAMN03080618_00965</name>
</gene>
<reference evidence="4" key="1">
    <citation type="submission" date="2016-10" db="EMBL/GenBank/DDBJ databases">
        <authorList>
            <person name="Varghese N."/>
            <person name="Submissions S."/>
        </authorList>
    </citation>
    <scope>NUCLEOTIDE SEQUENCE [LARGE SCALE GENOMIC DNA]</scope>
    <source>
        <strain evidence="4">DSM 21857</strain>
    </source>
</reference>
<accession>A0A1I3JS35</accession>
<keyword evidence="1" id="KW-0812">Transmembrane</keyword>
<dbReference type="STRING" id="1121003.SAMN03080618_00965"/>
<dbReference type="Pfam" id="PF09335">
    <property type="entry name" value="VTT_dom"/>
    <property type="match status" value="1"/>
</dbReference>
<evidence type="ECO:0000313" key="3">
    <source>
        <dbReference type="EMBL" id="SFI62755.1"/>
    </source>
</evidence>
<keyword evidence="1" id="KW-0472">Membrane</keyword>